<accession>A0AAN7UH33</accession>
<comment type="caution">
    <text evidence="1">The sequence shown here is derived from an EMBL/GenBank/DDBJ whole genome shotgun (WGS) entry which is preliminary data.</text>
</comment>
<evidence type="ECO:0000313" key="1">
    <source>
        <dbReference type="EMBL" id="KAK5632310.1"/>
    </source>
</evidence>
<organism evidence="1 2">
    <name type="scientific">Xylaria bambusicola</name>
    <dbReference type="NCBI Taxonomy" id="326684"/>
    <lineage>
        <taxon>Eukaryota</taxon>
        <taxon>Fungi</taxon>
        <taxon>Dikarya</taxon>
        <taxon>Ascomycota</taxon>
        <taxon>Pezizomycotina</taxon>
        <taxon>Sordariomycetes</taxon>
        <taxon>Xylariomycetidae</taxon>
        <taxon>Xylariales</taxon>
        <taxon>Xylariaceae</taxon>
        <taxon>Xylaria</taxon>
    </lineage>
</organism>
<reference evidence="1 2" key="1">
    <citation type="submission" date="2023-10" db="EMBL/GenBank/DDBJ databases">
        <title>Draft genome sequence of Xylaria bambusicola isolate GMP-LS, the root and basal stem rot pathogen of sugarcane in Indonesia.</title>
        <authorList>
            <person name="Selvaraj P."/>
            <person name="Muralishankar V."/>
            <person name="Muruganantham S."/>
            <person name="Sp S."/>
            <person name="Haryani S."/>
            <person name="Lau K.J.X."/>
            <person name="Naqvi N.I."/>
        </authorList>
    </citation>
    <scope>NUCLEOTIDE SEQUENCE [LARGE SCALE GENOMIC DNA]</scope>
    <source>
        <strain evidence="1">GMP-LS</strain>
    </source>
</reference>
<dbReference type="Proteomes" id="UP001305414">
    <property type="component" value="Unassembled WGS sequence"/>
</dbReference>
<name>A0AAN7UH33_9PEZI</name>
<dbReference type="AlphaFoldDB" id="A0AAN7UH33"/>
<evidence type="ECO:0000313" key="2">
    <source>
        <dbReference type="Proteomes" id="UP001305414"/>
    </source>
</evidence>
<sequence length="62" mass="7070">MPMRSPALICIDRASQNNRQVLAISHFGVSEDDFTTFRPILINFTISKVPWSFLFDLDAKVV</sequence>
<keyword evidence="2" id="KW-1185">Reference proteome</keyword>
<protein>
    <submittedName>
        <fullName evidence="1">Uncharacterized protein</fullName>
    </submittedName>
</protein>
<dbReference type="EMBL" id="JAWHQM010000024">
    <property type="protein sequence ID" value="KAK5632310.1"/>
    <property type="molecule type" value="Genomic_DNA"/>
</dbReference>
<proteinExistence type="predicted"/>
<gene>
    <name evidence="1" type="ORF">RRF57_008024</name>
</gene>